<dbReference type="InParanoid" id="A0A165GS53"/>
<reference evidence="3 4" key="1">
    <citation type="journal article" date="2016" name="Mol. Biol. Evol.">
        <title>Comparative Genomics of Early-Diverging Mushroom-Forming Fungi Provides Insights into the Origins of Lignocellulose Decay Capabilities.</title>
        <authorList>
            <person name="Nagy L.G."/>
            <person name="Riley R."/>
            <person name="Tritt A."/>
            <person name="Adam C."/>
            <person name="Daum C."/>
            <person name="Floudas D."/>
            <person name="Sun H."/>
            <person name="Yadav J.S."/>
            <person name="Pangilinan J."/>
            <person name="Larsson K.H."/>
            <person name="Matsuura K."/>
            <person name="Barry K."/>
            <person name="Labutti K."/>
            <person name="Kuo R."/>
            <person name="Ohm R.A."/>
            <person name="Bhattacharya S.S."/>
            <person name="Shirouzu T."/>
            <person name="Yoshinaga Y."/>
            <person name="Martin F.M."/>
            <person name="Grigoriev I.V."/>
            <person name="Hibbett D.S."/>
        </authorList>
    </citation>
    <scope>NUCLEOTIDE SEQUENCE [LARGE SCALE GENOMIC DNA]</scope>
    <source>
        <strain evidence="3 4">93-53</strain>
    </source>
</reference>
<dbReference type="InterPro" id="IPR000757">
    <property type="entry name" value="Beta-glucanase-like"/>
</dbReference>
<dbReference type="EMBL" id="KV427608">
    <property type="protein sequence ID" value="KZT10733.1"/>
    <property type="molecule type" value="Genomic_DNA"/>
</dbReference>
<dbReference type="STRING" id="1314785.A0A165GS53"/>
<feature type="signal peptide" evidence="1">
    <location>
        <begin position="1"/>
        <end position="22"/>
    </location>
</feature>
<evidence type="ECO:0000256" key="1">
    <source>
        <dbReference type="SAM" id="SignalP"/>
    </source>
</evidence>
<dbReference type="SUPFAM" id="SSF49899">
    <property type="entry name" value="Concanavalin A-like lectins/glucanases"/>
    <property type="match status" value="1"/>
</dbReference>
<feature type="domain" description="GH16" evidence="2">
    <location>
        <begin position="37"/>
        <end position="302"/>
    </location>
</feature>
<dbReference type="GeneID" id="63820853"/>
<dbReference type="PANTHER" id="PTHR10963">
    <property type="entry name" value="GLYCOSYL HYDROLASE-RELATED"/>
    <property type="match status" value="1"/>
</dbReference>
<name>A0A165GS53_9APHY</name>
<dbReference type="Pfam" id="PF26113">
    <property type="entry name" value="GH16_XgeA"/>
    <property type="match status" value="1"/>
</dbReference>
<dbReference type="Proteomes" id="UP000076871">
    <property type="component" value="Unassembled WGS sequence"/>
</dbReference>
<protein>
    <submittedName>
        <fullName evidence="3">Glycoside hydrolase family 16 protein</fullName>
    </submittedName>
</protein>
<dbReference type="InterPro" id="IPR013320">
    <property type="entry name" value="ConA-like_dom_sf"/>
</dbReference>
<keyword evidence="4" id="KW-1185">Reference proteome</keyword>
<accession>A0A165GS53</accession>
<gene>
    <name evidence="3" type="ORF">LAESUDRAFT_644034</name>
</gene>
<dbReference type="InterPro" id="IPR050546">
    <property type="entry name" value="Glycosyl_Hydrlase_16"/>
</dbReference>
<organism evidence="3 4">
    <name type="scientific">Laetiporus sulphureus 93-53</name>
    <dbReference type="NCBI Taxonomy" id="1314785"/>
    <lineage>
        <taxon>Eukaryota</taxon>
        <taxon>Fungi</taxon>
        <taxon>Dikarya</taxon>
        <taxon>Basidiomycota</taxon>
        <taxon>Agaricomycotina</taxon>
        <taxon>Agaricomycetes</taxon>
        <taxon>Polyporales</taxon>
        <taxon>Laetiporus</taxon>
    </lineage>
</organism>
<keyword evidence="3" id="KW-0378">Hydrolase</keyword>
<dbReference type="AlphaFoldDB" id="A0A165GS53"/>
<dbReference type="CDD" id="cd02181">
    <property type="entry name" value="GH16_fungal_Lam16A_glucanase"/>
    <property type="match status" value="1"/>
</dbReference>
<dbReference type="PROSITE" id="PS51762">
    <property type="entry name" value="GH16_2"/>
    <property type="match status" value="1"/>
</dbReference>
<dbReference type="Gene3D" id="2.60.120.200">
    <property type="match status" value="1"/>
</dbReference>
<dbReference type="GO" id="GO:0004553">
    <property type="term" value="F:hydrolase activity, hydrolyzing O-glycosyl compounds"/>
    <property type="evidence" value="ECO:0007669"/>
    <property type="project" value="InterPro"/>
</dbReference>
<feature type="chain" id="PRO_5007858340" evidence="1">
    <location>
        <begin position="23"/>
        <end position="341"/>
    </location>
</feature>
<dbReference type="PANTHER" id="PTHR10963:SF24">
    <property type="entry name" value="GLYCOSIDASE C21B10.07-RELATED"/>
    <property type="match status" value="1"/>
</dbReference>
<dbReference type="GO" id="GO:0009251">
    <property type="term" value="P:glucan catabolic process"/>
    <property type="evidence" value="ECO:0007669"/>
    <property type="project" value="TreeGrafter"/>
</dbReference>
<dbReference type="OrthoDB" id="192832at2759"/>
<proteinExistence type="predicted"/>
<evidence type="ECO:0000313" key="4">
    <source>
        <dbReference type="Proteomes" id="UP000076871"/>
    </source>
</evidence>
<dbReference type="RefSeq" id="XP_040768473.1">
    <property type="nucleotide sequence ID" value="XM_040903823.1"/>
</dbReference>
<evidence type="ECO:0000259" key="2">
    <source>
        <dbReference type="PROSITE" id="PS51762"/>
    </source>
</evidence>
<sequence>MRTGLAIILSIVSFVLTSAVRAHYVLADSYVGREFFDSWTWETMNDPTNGRVNYVSKGTAMGLNLSFASDEKFIMRADYRNVVPSSTRGRRSVRITSNKAYGDSVTVLDLEHMPEGCATWPAFWSLSQKGPWPAGGEIDIVEGVNLQTQNLMSLHTLPQCIMPQQRAHLGTVSSTNCDASVNFNQGCGVNGPPGSYGAPLNAGRGGWFVMARSKAEGVRVWFWARGDPNVPTEVSTHPIEGILGIGATGTPTLFPDPTWGPPTALFPMDSSCDYEKHFDDHQFVFDLTFCGDWAGNAYPNSGCPGSCTDYVDNHPEAFENAFWEVNAVRVYTPVARSNKLL</sequence>
<keyword evidence="1" id="KW-0732">Signal</keyword>
<evidence type="ECO:0000313" key="3">
    <source>
        <dbReference type="EMBL" id="KZT10733.1"/>
    </source>
</evidence>